<keyword evidence="2" id="KW-1185">Reference proteome</keyword>
<organism evidence="1 2">
    <name type="scientific">Cryobacterium lactosi</name>
    <dbReference type="NCBI Taxonomy" id="1259202"/>
    <lineage>
        <taxon>Bacteria</taxon>
        <taxon>Bacillati</taxon>
        <taxon>Actinomycetota</taxon>
        <taxon>Actinomycetes</taxon>
        <taxon>Micrococcales</taxon>
        <taxon>Microbacteriaceae</taxon>
        <taxon>Cryobacterium</taxon>
    </lineage>
</organism>
<dbReference type="OrthoDB" id="530515at2"/>
<accession>A0A4R9BLM6</accession>
<dbReference type="Proteomes" id="UP000298468">
    <property type="component" value="Unassembled WGS sequence"/>
</dbReference>
<proteinExistence type="predicted"/>
<comment type="caution">
    <text evidence="1">The sequence shown here is derived from an EMBL/GenBank/DDBJ whole genome shotgun (WGS) entry which is preliminary data.</text>
</comment>
<dbReference type="AlphaFoldDB" id="A0A4R9BLM6"/>
<gene>
    <name evidence="1" type="ORF">E3T61_14270</name>
</gene>
<reference evidence="1 2" key="1">
    <citation type="submission" date="2019-03" db="EMBL/GenBank/DDBJ databases">
        <title>Genomics of glacier-inhabiting Cryobacterium strains.</title>
        <authorList>
            <person name="Liu Q."/>
            <person name="Xin Y.-H."/>
        </authorList>
    </citation>
    <scope>NUCLEOTIDE SEQUENCE [LARGE SCALE GENOMIC DNA]</scope>
    <source>
        <strain evidence="1 2">Sr59</strain>
    </source>
</reference>
<evidence type="ECO:0000313" key="1">
    <source>
        <dbReference type="EMBL" id="TFD87027.1"/>
    </source>
</evidence>
<protein>
    <recommendedName>
        <fullName evidence="3">Bacterial Pleckstrin homology domain-containing protein</fullName>
    </recommendedName>
</protein>
<evidence type="ECO:0008006" key="3">
    <source>
        <dbReference type="Google" id="ProtNLM"/>
    </source>
</evidence>
<evidence type="ECO:0000313" key="2">
    <source>
        <dbReference type="Proteomes" id="UP000298468"/>
    </source>
</evidence>
<dbReference type="EMBL" id="SOHM01000031">
    <property type="protein sequence ID" value="TFD87027.1"/>
    <property type="molecule type" value="Genomic_DNA"/>
</dbReference>
<name>A0A4R9BLM6_9MICO</name>
<sequence length="120" mass="13557">MSGNHLIIAGDQLVIEPRGLDRLWSFTRRIQIPLKQVRGAFFDPTVIDDPTGIRFPGLHLPRKVAGTFYTNGKRQFWNIVGYEAAIVIELDPAERFDRLVLTVDDPLGQVDKINAARRSS</sequence>
<dbReference type="RefSeq" id="WP_134641508.1">
    <property type="nucleotide sequence ID" value="NZ_SOHM01000031.1"/>
</dbReference>